<dbReference type="EMBL" id="CALNXK010000079">
    <property type="protein sequence ID" value="CAH3146730.1"/>
    <property type="molecule type" value="Genomic_DNA"/>
</dbReference>
<keyword evidence="2" id="KW-0645">Protease</keyword>
<reference evidence="12 13" key="1">
    <citation type="submission" date="2022-05" db="EMBL/GenBank/DDBJ databases">
        <authorList>
            <consortium name="Genoscope - CEA"/>
            <person name="William W."/>
        </authorList>
    </citation>
    <scope>NUCLEOTIDE SEQUENCE [LARGE SCALE GENOMIC DNA]</scope>
</reference>
<dbReference type="InterPro" id="IPR018097">
    <property type="entry name" value="EGF_Ca-bd_CS"/>
</dbReference>
<accession>A0ABN8PMS0</accession>
<dbReference type="CDD" id="cd00054">
    <property type="entry name" value="EGF_CA"/>
    <property type="match status" value="3"/>
</dbReference>
<dbReference type="SMART" id="SM00179">
    <property type="entry name" value="EGF_CA"/>
    <property type="match status" value="5"/>
</dbReference>
<dbReference type="InterPro" id="IPR035914">
    <property type="entry name" value="Sperma_CUB_dom_sf"/>
</dbReference>
<dbReference type="PROSITE" id="PS50026">
    <property type="entry name" value="EGF_3"/>
    <property type="match status" value="5"/>
</dbReference>
<evidence type="ECO:0008006" key="14">
    <source>
        <dbReference type="Google" id="ProtNLM"/>
    </source>
</evidence>
<evidence type="ECO:0000256" key="3">
    <source>
        <dbReference type="ARBA" id="ARBA00022723"/>
    </source>
</evidence>
<feature type="domain" description="EGF-like" evidence="11">
    <location>
        <begin position="61"/>
        <end position="100"/>
    </location>
</feature>
<dbReference type="SUPFAM" id="SSF57184">
    <property type="entry name" value="Growth factor receptor domain"/>
    <property type="match status" value="1"/>
</dbReference>
<evidence type="ECO:0000256" key="4">
    <source>
        <dbReference type="ARBA" id="ARBA00022729"/>
    </source>
</evidence>
<dbReference type="SMART" id="SM00042">
    <property type="entry name" value="CUB"/>
    <property type="match status" value="3"/>
</dbReference>
<name>A0ABN8PMS0_9CNID</name>
<evidence type="ECO:0000256" key="1">
    <source>
        <dbReference type="ARBA" id="ARBA00022536"/>
    </source>
</evidence>
<dbReference type="InterPro" id="IPR009030">
    <property type="entry name" value="Growth_fac_rcpt_cys_sf"/>
</dbReference>
<comment type="caution">
    <text evidence="12">The sequence shown here is derived from an EMBL/GenBank/DDBJ whole genome shotgun (WGS) entry which is preliminary data.</text>
</comment>
<keyword evidence="7" id="KW-1015">Disulfide bond</keyword>
<feature type="domain" description="EGF-like" evidence="11">
    <location>
        <begin position="314"/>
        <end position="356"/>
    </location>
</feature>
<keyword evidence="5" id="KW-0677">Repeat</keyword>
<dbReference type="InterPro" id="IPR024731">
    <property type="entry name" value="NELL2-like_EGF"/>
</dbReference>
<organism evidence="12 13">
    <name type="scientific">Porites lobata</name>
    <dbReference type="NCBI Taxonomy" id="104759"/>
    <lineage>
        <taxon>Eukaryota</taxon>
        <taxon>Metazoa</taxon>
        <taxon>Cnidaria</taxon>
        <taxon>Anthozoa</taxon>
        <taxon>Hexacorallia</taxon>
        <taxon>Scleractinia</taxon>
        <taxon>Fungiina</taxon>
        <taxon>Poritidae</taxon>
        <taxon>Porites</taxon>
    </lineage>
</organism>
<feature type="domain" description="CUB" evidence="10">
    <location>
        <begin position="516"/>
        <end position="632"/>
    </location>
</feature>
<keyword evidence="6" id="KW-0378">Hydrolase</keyword>
<dbReference type="PANTHER" id="PTHR24255">
    <property type="entry name" value="COMPLEMENT COMPONENT 1, S SUBCOMPONENT-RELATED"/>
    <property type="match status" value="1"/>
</dbReference>
<dbReference type="PROSITE" id="PS01180">
    <property type="entry name" value="CUB"/>
    <property type="match status" value="3"/>
</dbReference>
<keyword evidence="1 8" id="KW-0245">EGF-like domain</keyword>
<sequence length="635" mass="70456">MKILFIIFAIMFPVALITEEDVNHGVCPVPMTKEEEEFIKERERNRELMKEIAREIEMTCLDECETGLHNCHDDAYCTNTKRSFTCTCKPGYSGDGVNCADVDECNTEKHQCDEATSVCVNTEGSFKCYCRKGYTESEQHNCTACPKMAILTGTSGIITSPFYPENYGNNHNCTWKIMASTGNLVELVIQDMDIESRINCPYDYIQIQDAVIHDSGKLPGRLCGSLTSNSIFSSYNETLIVRFVTDYSITARGFNARYTVIPARGFNATYTVIPDECETGQHNCHDDAYCTNTKRSFTCTCKPGYSGDGVNCTDVDECNTEKHQCDEATSVCVNTEGSFKCYCRKGYTESEQHNCTACPNMAILTETSGIITSPFYPENYGNNHNCTWKIMASTGNLVELVIQDMDIESGTNCPYDYIQIQDAVIHGGGKLPRRLCGSLTSNSIFSSYNETLILRFVTDDSTTARGFHARYTVIPDECETGLHNCHDDAYCTNTKRSFTCTCKPGYSGDGVNCAACPNMAILTGTSGIITSPFYPENYGNNHNCTWKIMASTGNLVELVIQDMDIESGTNCPYDYIQIQDPVIHGRGKLPGRLCGSPTSNLIFCSHNETLIVRFVTDGITTARGFKARYTVIPGK</sequence>
<dbReference type="InterPro" id="IPR001881">
    <property type="entry name" value="EGF-like_Ca-bd_dom"/>
</dbReference>
<dbReference type="Gene3D" id="2.10.25.10">
    <property type="entry name" value="Laminin"/>
    <property type="match status" value="5"/>
</dbReference>
<evidence type="ECO:0000259" key="11">
    <source>
        <dbReference type="PROSITE" id="PS50026"/>
    </source>
</evidence>
<dbReference type="PROSITE" id="PS01186">
    <property type="entry name" value="EGF_2"/>
    <property type="match status" value="5"/>
</dbReference>
<evidence type="ECO:0000259" key="10">
    <source>
        <dbReference type="PROSITE" id="PS01180"/>
    </source>
</evidence>
<dbReference type="Proteomes" id="UP001159405">
    <property type="component" value="Unassembled WGS sequence"/>
</dbReference>
<dbReference type="CDD" id="cd00041">
    <property type="entry name" value="CUB"/>
    <property type="match status" value="3"/>
</dbReference>
<evidence type="ECO:0000313" key="12">
    <source>
        <dbReference type="EMBL" id="CAH3146730.1"/>
    </source>
</evidence>
<protein>
    <recommendedName>
        <fullName evidence="14">Cubilin</fullName>
    </recommendedName>
</protein>
<dbReference type="Pfam" id="PF07645">
    <property type="entry name" value="EGF_CA"/>
    <property type="match status" value="2"/>
</dbReference>
<dbReference type="PROSITE" id="PS01187">
    <property type="entry name" value="EGF_CA"/>
    <property type="match status" value="2"/>
</dbReference>
<dbReference type="SUPFAM" id="SSF57196">
    <property type="entry name" value="EGF/Laminin"/>
    <property type="match status" value="2"/>
</dbReference>
<evidence type="ECO:0000256" key="5">
    <source>
        <dbReference type="ARBA" id="ARBA00022737"/>
    </source>
</evidence>
<evidence type="ECO:0000256" key="6">
    <source>
        <dbReference type="ARBA" id="ARBA00022801"/>
    </source>
</evidence>
<comment type="caution">
    <text evidence="8">Lacks conserved residue(s) required for the propagation of feature annotation.</text>
</comment>
<keyword evidence="4 9" id="KW-0732">Signal</keyword>
<feature type="signal peptide" evidence="9">
    <location>
        <begin position="1"/>
        <end position="17"/>
    </location>
</feature>
<gene>
    <name evidence="12" type="ORF">PLOB_00045251</name>
</gene>
<dbReference type="InterPro" id="IPR000859">
    <property type="entry name" value="CUB_dom"/>
</dbReference>
<dbReference type="Gene3D" id="2.60.120.290">
    <property type="entry name" value="Spermadhesin, CUB domain"/>
    <property type="match status" value="3"/>
</dbReference>
<proteinExistence type="predicted"/>
<feature type="domain" description="CUB" evidence="10">
    <location>
        <begin position="145"/>
        <end position="261"/>
    </location>
</feature>
<dbReference type="InterPro" id="IPR000742">
    <property type="entry name" value="EGF"/>
</dbReference>
<evidence type="ECO:0000256" key="2">
    <source>
        <dbReference type="ARBA" id="ARBA00022670"/>
    </source>
</evidence>
<feature type="domain" description="EGF-like" evidence="11">
    <location>
        <begin position="273"/>
        <end position="313"/>
    </location>
</feature>
<keyword evidence="3" id="KW-0479">Metal-binding</keyword>
<feature type="domain" description="CUB" evidence="10">
    <location>
        <begin position="358"/>
        <end position="474"/>
    </location>
</feature>
<evidence type="ECO:0000313" key="13">
    <source>
        <dbReference type="Proteomes" id="UP001159405"/>
    </source>
</evidence>
<dbReference type="PROSITE" id="PS00010">
    <property type="entry name" value="ASX_HYDROXYL"/>
    <property type="match status" value="5"/>
</dbReference>
<evidence type="ECO:0000256" key="8">
    <source>
        <dbReference type="PROSITE-ProRule" id="PRU00076"/>
    </source>
</evidence>
<feature type="domain" description="EGF-like" evidence="11">
    <location>
        <begin position="474"/>
        <end position="514"/>
    </location>
</feature>
<dbReference type="InterPro" id="IPR049883">
    <property type="entry name" value="NOTCH1_EGF-like"/>
</dbReference>
<dbReference type="SMART" id="SM00181">
    <property type="entry name" value="EGF"/>
    <property type="match status" value="5"/>
</dbReference>
<feature type="chain" id="PRO_5047356173" description="Cubilin" evidence="9">
    <location>
        <begin position="18"/>
        <end position="635"/>
    </location>
</feature>
<evidence type="ECO:0000256" key="7">
    <source>
        <dbReference type="ARBA" id="ARBA00023157"/>
    </source>
</evidence>
<dbReference type="SUPFAM" id="SSF49854">
    <property type="entry name" value="Spermadhesin, CUB domain"/>
    <property type="match status" value="3"/>
</dbReference>
<dbReference type="PANTHER" id="PTHR24255:SF31">
    <property type="entry name" value="CUBILIN-LIKE PROTEIN"/>
    <property type="match status" value="1"/>
</dbReference>
<dbReference type="Pfam" id="PF12947">
    <property type="entry name" value="EGF_3"/>
    <property type="match status" value="3"/>
</dbReference>
<keyword evidence="13" id="KW-1185">Reference proteome</keyword>
<feature type="domain" description="EGF-like" evidence="11">
    <location>
        <begin position="101"/>
        <end position="143"/>
    </location>
</feature>
<evidence type="ECO:0000256" key="9">
    <source>
        <dbReference type="SAM" id="SignalP"/>
    </source>
</evidence>
<dbReference type="InterPro" id="IPR000152">
    <property type="entry name" value="EGF-type_Asp/Asn_hydroxyl_site"/>
</dbReference>
<dbReference type="Pfam" id="PF00431">
    <property type="entry name" value="CUB"/>
    <property type="match status" value="3"/>
</dbReference>